<organism evidence="1 2">
    <name type="scientific">Shinella yambaruensis</name>
    <dbReference type="NCBI Taxonomy" id="415996"/>
    <lineage>
        <taxon>Bacteria</taxon>
        <taxon>Pseudomonadati</taxon>
        <taxon>Pseudomonadota</taxon>
        <taxon>Alphaproteobacteria</taxon>
        <taxon>Hyphomicrobiales</taxon>
        <taxon>Rhizobiaceae</taxon>
        <taxon>Shinella</taxon>
    </lineage>
</organism>
<proteinExistence type="predicted"/>
<accession>A0ABQ5ZK34</accession>
<dbReference type="RefSeq" id="WP_244766274.1">
    <property type="nucleotide sequence ID" value="NZ_BSOP01000017.1"/>
</dbReference>
<evidence type="ECO:0000313" key="2">
    <source>
        <dbReference type="Proteomes" id="UP001156702"/>
    </source>
</evidence>
<dbReference type="Proteomes" id="UP001156702">
    <property type="component" value="Unassembled WGS sequence"/>
</dbReference>
<protein>
    <submittedName>
        <fullName evidence="1">Sarcosine oxidase subunit delta</fullName>
    </submittedName>
</protein>
<dbReference type="InterPro" id="IPR038561">
    <property type="entry name" value="SoxD_sf"/>
</dbReference>
<comment type="caution">
    <text evidence="1">The sequence shown here is derived from an EMBL/GenBank/DDBJ whole genome shotgun (WGS) entry which is preliminary data.</text>
</comment>
<sequence>MQLFPCPFCGPRSESEFHFGGDAGNHRPEGFRDVTDGVWAAYLYERNNRRGAASEIWMHMACGEVFRMERDTVNHRVAQSVALGKGGGNDGMAH</sequence>
<dbReference type="InterPro" id="IPR006279">
    <property type="entry name" value="SoxD"/>
</dbReference>
<name>A0ABQ5ZK34_9HYPH</name>
<gene>
    <name evidence="1" type="ORF">GCM10007923_22920</name>
</gene>
<dbReference type="Gene3D" id="3.30.2270.10">
    <property type="entry name" value="Folate-binding superfamily"/>
    <property type="match status" value="1"/>
</dbReference>
<dbReference type="EMBL" id="BSOP01000017">
    <property type="protein sequence ID" value="GLR51084.1"/>
    <property type="molecule type" value="Genomic_DNA"/>
</dbReference>
<keyword evidence="2" id="KW-1185">Reference proteome</keyword>
<evidence type="ECO:0000313" key="1">
    <source>
        <dbReference type="EMBL" id="GLR51084.1"/>
    </source>
</evidence>
<dbReference type="Pfam" id="PF04267">
    <property type="entry name" value="SoxD"/>
    <property type="match status" value="1"/>
</dbReference>
<reference evidence="2" key="1">
    <citation type="journal article" date="2019" name="Int. J. Syst. Evol. Microbiol.">
        <title>The Global Catalogue of Microorganisms (GCM) 10K type strain sequencing project: providing services to taxonomists for standard genome sequencing and annotation.</title>
        <authorList>
            <consortium name="The Broad Institute Genomics Platform"/>
            <consortium name="The Broad Institute Genome Sequencing Center for Infectious Disease"/>
            <person name="Wu L."/>
            <person name="Ma J."/>
        </authorList>
    </citation>
    <scope>NUCLEOTIDE SEQUENCE [LARGE SCALE GENOMIC DNA]</scope>
    <source>
        <strain evidence="2">NBRC 102122</strain>
    </source>
</reference>